<comment type="subcellular location">
    <subcellularLocation>
        <location evidence="1">Membrane</location>
    </subcellularLocation>
</comment>
<evidence type="ECO:0000256" key="2">
    <source>
        <dbReference type="ARBA" id="ARBA00023136"/>
    </source>
</evidence>
<keyword evidence="4" id="KW-0812">Transmembrane</keyword>
<accession>A0ABQ0IM38</accession>
<organism evidence="5 6">
    <name type="scientific">Gordonia paraffinivorans NBRC 108238</name>
    <dbReference type="NCBI Taxonomy" id="1223543"/>
    <lineage>
        <taxon>Bacteria</taxon>
        <taxon>Bacillati</taxon>
        <taxon>Actinomycetota</taxon>
        <taxon>Actinomycetes</taxon>
        <taxon>Mycobacteriales</taxon>
        <taxon>Gordoniaceae</taxon>
        <taxon>Gordonia</taxon>
    </lineage>
</organism>
<feature type="transmembrane region" description="Helical" evidence="4">
    <location>
        <begin position="125"/>
        <end position="148"/>
    </location>
</feature>
<dbReference type="PANTHER" id="PTHR37042">
    <property type="entry name" value="OUTER MEMBRANE PROTEIN RV1973"/>
    <property type="match status" value="1"/>
</dbReference>
<proteinExistence type="predicted"/>
<feature type="compositionally biased region" description="Low complexity" evidence="3">
    <location>
        <begin position="37"/>
        <end position="55"/>
    </location>
</feature>
<dbReference type="PANTHER" id="PTHR37042:SF4">
    <property type="entry name" value="OUTER MEMBRANE PROTEIN RV1973"/>
    <property type="match status" value="1"/>
</dbReference>
<keyword evidence="2 4" id="KW-0472">Membrane</keyword>
<evidence type="ECO:0000313" key="5">
    <source>
        <dbReference type="EMBL" id="GAC84545.1"/>
    </source>
</evidence>
<feature type="compositionally biased region" description="Basic residues" evidence="3">
    <location>
        <begin position="1"/>
        <end position="21"/>
    </location>
</feature>
<name>A0ABQ0IM38_9ACTN</name>
<evidence type="ECO:0000313" key="6">
    <source>
        <dbReference type="Proteomes" id="UP000035021"/>
    </source>
</evidence>
<evidence type="ECO:0008006" key="7">
    <source>
        <dbReference type="Google" id="ProtNLM"/>
    </source>
</evidence>
<keyword evidence="4" id="KW-1133">Transmembrane helix</keyword>
<dbReference type="EMBL" id="BAOQ01000023">
    <property type="protein sequence ID" value="GAC84545.1"/>
    <property type="molecule type" value="Genomic_DNA"/>
</dbReference>
<reference evidence="5 6" key="1">
    <citation type="submission" date="2013-02" db="EMBL/GenBank/DDBJ databases">
        <title>Whole genome shotgun sequence of Gordonia paraffinivorans NBRC 108238.</title>
        <authorList>
            <person name="Isaki-Nakamura S."/>
            <person name="Hosoyama A."/>
            <person name="Tsuchikane K."/>
            <person name="Ando Y."/>
            <person name="Baba S."/>
            <person name="Ohji S."/>
            <person name="Hamada M."/>
            <person name="Tamura T."/>
            <person name="Yamazoe A."/>
            <person name="Yamazaki S."/>
            <person name="Fujita N."/>
        </authorList>
    </citation>
    <scope>NUCLEOTIDE SEQUENCE [LARGE SCALE GENOMIC DNA]</scope>
    <source>
        <strain evidence="5 6">NBRC 108238</strain>
    </source>
</reference>
<sequence length="287" mass="30767">MARTPKKPTGRKQPEKRRKTPKIAGHAGTRPTDRAPEVGGAEVAETEATTRPSSETTERSRSETTSESPSETSAASGAVDLSKPKARPVARVSTLRPRSESADTGAQPRQTRGPGRPSQTGDRRWWALPAILAGVAAILAALAIVLAFQPWLGSDKAFIDAKATSQLTSQAQQRICAIFGYEYTELDAWQKRAQNALTGKAREEFDKSFKAQRDLITQTKTGAECRVDAIGVRDLTGGGDGAHASVIANLVISETQNSIATNSGAPRAQFAMVKEGDTWRIEAVEPF</sequence>
<feature type="compositionally biased region" description="Low complexity" evidence="3">
    <location>
        <begin position="65"/>
        <end position="76"/>
    </location>
</feature>
<dbReference type="Proteomes" id="UP000035021">
    <property type="component" value="Unassembled WGS sequence"/>
</dbReference>
<evidence type="ECO:0000256" key="3">
    <source>
        <dbReference type="SAM" id="MobiDB-lite"/>
    </source>
</evidence>
<evidence type="ECO:0000256" key="4">
    <source>
        <dbReference type="SAM" id="Phobius"/>
    </source>
</evidence>
<keyword evidence="6" id="KW-1185">Reference proteome</keyword>
<dbReference type="RefSeq" id="WP_006900778.1">
    <property type="nucleotide sequence ID" value="NZ_BAOQ01000023.1"/>
</dbReference>
<gene>
    <name evidence="5" type="ORF">GP2_023_00690</name>
</gene>
<comment type="caution">
    <text evidence="5">The sequence shown here is derived from an EMBL/GenBank/DDBJ whole genome shotgun (WGS) entry which is preliminary data.</text>
</comment>
<evidence type="ECO:0000256" key="1">
    <source>
        <dbReference type="ARBA" id="ARBA00004370"/>
    </source>
</evidence>
<protein>
    <recommendedName>
        <fullName evidence="7">Mce-associated membrane protein</fullName>
    </recommendedName>
</protein>
<feature type="region of interest" description="Disordered" evidence="3">
    <location>
        <begin position="1"/>
        <end position="122"/>
    </location>
</feature>